<accession>A0A922HT44</accession>
<organism evidence="2 3">
    <name type="scientific">Dermatophagoides farinae</name>
    <name type="common">American house dust mite</name>
    <dbReference type="NCBI Taxonomy" id="6954"/>
    <lineage>
        <taxon>Eukaryota</taxon>
        <taxon>Metazoa</taxon>
        <taxon>Ecdysozoa</taxon>
        <taxon>Arthropoda</taxon>
        <taxon>Chelicerata</taxon>
        <taxon>Arachnida</taxon>
        <taxon>Acari</taxon>
        <taxon>Acariformes</taxon>
        <taxon>Sarcoptiformes</taxon>
        <taxon>Astigmata</taxon>
        <taxon>Psoroptidia</taxon>
        <taxon>Analgoidea</taxon>
        <taxon>Pyroglyphidae</taxon>
        <taxon>Dermatophagoidinae</taxon>
        <taxon>Dermatophagoides</taxon>
    </lineage>
</organism>
<protein>
    <submittedName>
        <fullName evidence="2">Uncharacterized protein</fullName>
    </submittedName>
</protein>
<evidence type="ECO:0000313" key="2">
    <source>
        <dbReference type="EMBL" id="KAH9501086.1"/>
    </source>
</evidence>
<reference evidence="2" key="2">
    <citation type="journal article" date="2022" name="Res Sq">
        <title>Comparative Genomics Reveals Insights into the Divergent Evolution of Astigmatic Mites and Household Pest Adaptations.</title>
        <authorList>
            <person name="Xiong Q."/>
            <person name="Wan A.T.-Y."/>
            <person name="Liu X.-Y."/>
            <person name="Fung C.S.-H."/>
            <person name="Xiao X."/>
            <person name="Malainual N."/>
            <person name="Hou J."/>
            <person name="Wang L."/>
            <person name="Wang M."/>
            <person name="Yang K."/>
            <person name="Cui Y."/>
            <person name="Leung E."/>
            <person name="Nong W."/>
            <person name="Shin S.-K."/>
            <person name="Au S."/>
            <person name="Jeong K.Y."/>
            <person name="Chew F.T."/>
            <person name="Hui J."/>
            <person name="Leung T.F."/>
            <person name="Tungtrongchitr A."/>
            <person name="Zhong N."/>
            <person name="Liu Z."/>
            <person name="Tsui S."/>
        </authorList>
    </citation>
    <scope>NUCLEOTIDE SEQUENCE</scope>
    <source>
        <strain evidence="2">Derf</strain>
        <tissue evidence="2">Whole organism</tissue>
    </source>
</reference>
<name>A0A922HT44_DERFA</name>
<evidence type="ECO:0000313" key="3">
    <source>
        <dbReference type="Proteomes" id="UP000790347"/>
    </source>
</evidence>
<reference evidence="2" key="1">
    <citation type="submission" date="2013-05" db="EMBL/GenBank/DDBJ databases">
        <authorList>
            <person name="Yim A.K.Y."/>
            <person name="Chan T.F."/>
            <person name="Ji K.M."/>
            <person name="Liu X.Y."/>
            <person name="Zhou J.W."/>
            <person name="Li R.Q."/>
            <person name="Yang K.Y."/>
            <person name="Li J."/>
            <person name="Li M."/>
            <person name="Law P.T.W."/>
            <person name="Wu Y.L."/>
            <person name="Cai Z.L."/>
            <person name="Qin H."/>
            <person name="Bao Y."/>
            <person name="Leung R.K.K."/>
            <person name="Ng P.K.S."/>
            <person name="Zou J."/>
            <person name="Zhong X.J."/>
            <person name="Ran P.X."/>
            <person name="Zhong N.S."/>
            <person name="Liu Z.G."/>
            <person name="Tsui S.K.W."/>
        </authorList>
    </citation>
    <scope>NUCLEOTIDE SEQUENCE</scope>
    <source>
        <strain evidence="2">Derf</strain>
        <tissue evidence="2">Whole organism</tissue>
    </source>
</reference>
<keyword evidence="3" id="KW-1185">Reference proteome</keyword>
<comment type="caution">
    <text evidence="2">The sequence shown here is derived from an EMBL/GenBank/DDBJ whole genome shotgun (WGS) entry which is preliminary data.</text>
</comment>
<dbReference type="EMBL" id="ASGP02000006">
    <property type="protein sequence ID" value="KAH9501086.1"/>
    <property type="molecule type" value="Genomic_DNA"/>
</dbReference>
<keyword evidence="1" id="KW-1133">Transmembrane helix</keyword>
<gene>
    <name evidence="2" type="ORF">DERF_011955</name>
</gene>
<dbReference type="AlphaFoldDB" id="A0A922HT44"/>
<keyword evidence="1" id="KW-0472">Membrane</keyword>
<proteinExistence type="predicted"/>
<evidence type="ECO:0000256" key="1">
    <source>
        <dbReference type="SAM" id="Phobius"/>
    </source>
</evidence>
<dbReference type="Proteomes" id="UP000790347">
    <property type="component" value="Unassembled WGS sequence"/>
</dbReference>
<keyword evidence="1" id="KW-0812">Transmembrane</keyword>
<sequence length="144" mass="15663">MSRFSPSSRLTSFKPIRRLSYSRSTPSRMVCASFSMTRLTAMNSFSTFSPAAVCRFANSFFTVSTSPSIPVLKLPISRLIRPYSRSPESVKPRFRSVKPLLTFVTIFSIVASVCGLVNAILDSVSSSSSSAASFPVRPPAVVLP</sequence>
<feature type="transmembrane region" description="Helical" evidence="1">
    <location>
        <begin position="100"/>
        <end position="121"/>
    </location>
</feature>